<proteinExistence type="predicted"/>
<dbReference type="RefSeq" id="XP_013898272.1">
    <property type="nucleotide sequence ID" value="XM_014042818.1"/>
</dbReference>
<gene>
    <name evidence="1" type="ORF">MNEG_8712</name>
</gene>
<dbReference type="AlphaFoldDB" id="A0A0D2JIV8"/>
<sequence>MFVGLSNTTSLSLRRQFNDIAGKARATKIFVRPRSLTDANRGAITGRLPLIFPAGTRCAFSNSQVDEGDAGHAVLVAALKGLRVGGVGAQHSAFSVSIANFSGSYNTTGQYASNATFNINNTTLDGFKLRLADINSGGAVAALTLRQGGVKNASVKATGLLTSAYLF</sequence>
<dbReference type="EMBL" id="KK101905">
    <property type="protein sequence ID" value="KIY99252.1"/>
    <property type="molecule type" value="Genomic_DNA"/>
</dbReference>
<protein>
    <submittedName>
        <fullName evidence="1">Uncharacterized protein</fullName>
    </submittedName>
</protein>
<reference evidence="1 2" key="1">
    <citation type="journal article" date="2013" name="BMC Genomics">
        <title>Reconstruction of the lipid metabolism for the microalga Monoraphidium neglectum from its genome sequence reveals characteristics suitable for biofuel production.</title>
        <authorList>
            <person name="Bogen C."/>
            <person name="Al-Dilaimi A."/>
            <person name="Albersmeier A."/>
            <person name="Wichmann J."/>
            <person name="Grundmann M."/>
            <person name="Rupp O."/>
            <person name="Lauersen K.J."/>
            <person name="Blifernez-Klassen O."/>
            <person name="Kalinowski J."/>
            <person name="Goesmann A."/>
            <person name="Mussgnug J.H."/>
            <person name="Kruse O."/>
        </authorList>
    </citation>
    <scope>NUCLEOTIDE SEQUENCE [LARGE SCALE GENOMIC DNA]</scope>
    <source>
        <strain evidence="1 2">SAG 48.87</strain>
    </source>
</reference>
<dbReference type="KEGG" id="mng:MNEG_8712"/>
<keyword evidence="2" id="KW-1185">Reference proteome</keyword>
<evidence type="ECO:0000313" key="1">
    <source>
        <dbReference type="EMBL" id="KIY99252.1"/>
    </source>
</evidence>
<organism evidence="1 2">
    <name type="scientific">Monoraphidium neglectum</name>
    <dbReference type="NCBI Taxonomy" id="145388"/>
    <lineage>
        <taxon>Eukaryota</taxon>
        <taxon>Viridiplantae</taxon>
        <taxon>Chlorophyta</taxon>
        <taxon>core chlorophytes</taxon>
        <taxon>Chlorophyceae</taxon>
        <taxon>CS clade</taxon>
        <taxon>Sphaeropleales</taxon>
        <taxon>Selenastraceae</taxon>
        <taxon>Monoraphidium</taxon>
    </lineage>
</organism>
<evidence type="ECO:0000313" key="2">
    <source>
        <dbReference type="Proteomes" id="UP000054498"/>
    </source>
</evidence>
<accession>A0A0D2JIV8</accession>
<dbReference type="GeneID" id="25741587"/>
<name>A0A0D2JIV8_9CHLO</name>
<dbReference type="Proteomes" id="UP000054498">
    <property type="component" value="Unassembled WGS sequence"/>
</dbReference>